<dbReference type="AntiFam" id="ANF00187">
    <property type="entry name" value="Shadow ORF (opposite parA)"/>
</dbReference>
<evidence type="ECO:0000313" key="1">
    <source>
        <dbReference type="EMBL" id="MPM34759.1"/>
    </source>
</evidence>
<gene>
    <name evidence="1" type="ORF">SDC9_81346</name>
</gene>
<protein>
    <submittedName>
        <fullName evidence="1">Uncharacterized protein</fullName>
    </submittedName>
</protein>
<sequence>MLHARNGLVLQQHFVCSRDARMVIHPECRAGIALRIKIHHQDLETATGKRCRNVDRRGGFTYATLLIGDDDSAGLRRRR</sequence>
<organism evidence="1">
    <name type="scientific">bioreactor metagenome</name>
    <dbReference type="NCBI Taxonomy" id="1076179"/>
    <lineage>
        <taxon>unclassified sequences</taxon>
        <taxon>metagenomes</taxon>
        <taxon>ecological metagenomes</taxon>
    </lineage>
</organism>
<dbReference type="AlphaFoldDB" id="A0A644Z2I4"/>
<name>A0A644Z2I4_9ZZZZ</name>
<accession>A0A644Z2I4</accession>
<reference evidence="1" key="1">
    <citation type="submission" date="2019-08" db="EMBL/GenBank/DDBJ databases">
        <authorList>
            <person name="Kucharzyk K."/>
            <person name="Murdoch R.W."/>
            <person name="Higgins S."/>
            <person name="Loffler F."/>
        </authorList>
    </citation>
    <scope>NUCLEOTIDE SEQUENCE</scope>
</reference>
<comment type="caution">
    <text evidence="1">The sequence shown here is derived from an EMBL/GenBank/DDBJ whole genome shotgun (WGS) entry which is preliminary data.</text>
</comment>
<proteinExistence type="predicted"/>
<dbReference type="EMBL" id="VSSQ01007070">
    <property type="protein sequence ID" value="MPM34759.1"/>
    <property type="molecule type" value="Genomic_DNA"/>
</dbReference>